<dbReference type="AlphaFoldDB" id="A0A7W7Y0J3"/>
<feature type="transmembrane region" description="Helical" evidence="6">
    <location>
        <begin position="470"/>
        <end position="491"/>
    </location>
</feature>
<feature type="transmembrane region" description="Helical" evidence="6">
    <location>
        <begin position="795"/>
        <end position="814"/>
    </location>
</feature>
<evidence type="ECO:0000256" key="2">
    <source>
        <dbReference type="ARBA" id="ARBA00022475"/>
    </source>
</evidence>
<comment type="subcellular location">
    <subcellularLocation>
        <location evidence="1">Cell membrane</location>
        <topology evidence="1">Multi-pass membrane protein</topology>
    </subcellularLocation>
</comment>
<evidence type="ECO:0000256" key="6">
    <source>
        <dbReference type="SAM" id="Phobius"/>
    </source>
</evidence>
<feature type="domain" description="ABC3 transporter permease C-terminal" evidence="7">
    <location>
        <begin position="709"/>
        <end position="822"/>
    </location>
</feature>
<feature type="transmembrane region" description="Helical" evidence="6">
    <location>
        <begin position="749"/>
        <end position="775"/>
    </location>
</feature>
<reference evidence="8 9" key="1">
    <citation type="submission" date="2020-08" db="EMBL/GenBank/DDBJ databases">
        <title>Genomic Encyclopedia of Type Strains, Phase IV (KMG-IV): sequencing the most valuable type-strain genomes for metagenomic binning, comparative biology and taxonomic classification.</title>
        <authorList>
            <person name="Goeker M."/>
        </authorList>
    </citation>
    <scope>NUCLEOTIDE SEQUENCE [LARGE SCALE GENOMIC DNA]</scope>
    <source>
        <strain evidence="8 9">DSM 25897</strain>
    </source>
</reference>
<evidence type="ECO:0000313" key="8">
    <source>
        <dbReference type="EMBL" id="MBB5015867.1"/>
    </source>
</evidence>
<evidence type="ECO:0000256" key="4">
    <source>
        <dbReference type="ARBA" id="ARBA00022989"/>
    </source>
</evidence>
<feature type="domain" description="ABC3 transporter permease C-terminal" evidence="7">
    <location>
        <begin position="258"/>
        <end position="372"/>
    </location>
</feature>
<proteinExistence type="predicted"/>
<evidence type="ECO:0000313" key="9">
    <source>
        <dbReference type="Proteomes" id="UP000519004"/>
    </source>
</evidence>
<comment type="caution">
    <text evidence="8">The sequence shown here is derived from an EMBL/GenBank/DDBJ whole genome shotgun (WGS) entry which is preliminary data.</text>
</comment>
<name>A0A7W7Y0J3_9GAMM</name>
<dbReference type="EMBL" id="JACHHX010000011">
    <property type="protein sequence ID" value="MBB5015867.1"/>
    <property type="molecule type" value="Genomic_DNA"/>
</dbReference>
<dbReference type="Pfam" id="PF02687">
    <property type="entry name" value="FtsX"/>
    <property type="match status" value="2"/>
</dbReference>
<keyword evidence="9" id="KW-1185">Reference proteome</keyword>
<feature type="transmembrane region" description="Helical" evidence="6">
    <location>
        <begin position="415"/>
        <end position="441"/>
    </location>
</feature>
<feature type="transmembrane region" description="Helical" evidence="6">
    <location>
        <begin position="299"/>
        <end position="329"/>
    </location>
</feature>
<sequence length="830" mass="88143">MRMLPFAWRSLRRELRGGDLLTVAAALVLGVAVMTAVGTLVNRVTLALTQSAAEIIGGDFGVAARQPLPEDWAGEASRRGLKTARIVSFPSVLFAGERSQLADIKAVDAGYPLRGTLETTADLAGLDPEATPAPQPGEAYADARLLDALGLRPGDTLEFGHGELRITRRLHAEPDSSGELFQLAPRLLVNLADVEAAGLLGPGSRAQHRLMFAGSPAQIDAFRDWLRPRLDGHRLISIADAEQQLRGSFERAQRFLALAALLAVLLAGVATALAANRFALRQIDAVAILRCLGAPQNRVLGALALQLLLLAVPASLLGLALGLIAQAGLVEALGTLLPDRLPLPQATPALAGIAIGGVLLLGFGLPPLLRLRGVPPVRVLNRSLGARPALPVLVYLAALAAAVALVVFATRDPRLAQYVLGGLAALAAAAGLLGWAMLVVLKRLQRHLRGPWRLGLAALARRRSLSVVQLVGLSLSLCALLLLAAVGPALLQQWRDQLPADTPNYFLLNVQPAQAQDVLAALRDLGVDAPRLEPFATGRLVAINGRPPAELSFPDASAANWLDRPINFSWREDFPPANTLVAGEYWRPGSRAAEVSVETGWARRFGLKVGDTLTLRLGERDFTATISNLRKADWDSFRVNFFLLLNPGALGEDAPAYNLISSFHLPPGRDRELAALTRAHPNLSLLDIDAILSRVREVIGRVVEAVQLVLAFSLAAGVLVLLAALQATGGERRHESAVLRTLGARRAQLRGAVLVEFAVLGGMAALLAVGGAAATGWLVARELFQLAPALPWDRLLAGGFGGIAIAMLAGWWGTRRIVRTPPARALREAT</sequence>
<keyword evidence="3 6" id="KW-0812">Transmembrane</keyword>
<dbReference type="PANTHER" id="PTHR30287:SF1">
    <property type="entry name" value="INNER MEMBRANE PROTEIN"/>
    <property type="match status" value="1"/>
</dbReference>
<keyword evidence="4 6" id="KW-1133">Transmembrane helix</keyword>
<dbReference type="InterPro" id="IPR038766">
    <property type="entry name" value="Membrane_comp_ABC_pdt"/>
</dbReference>
<dbReference type="InterPro" id="IPR003838">
    <property type="entry name" value="ABC3_permease_C"/>
</dbReference>
<organism evidence="8 9">
    <name type="scientific">Rehaibacterium terrae</name>
    <dbReference type="NCBI Taxonomy" id="1341696"/>
    <lineage>
        <taxon>Bacteria</taxon>
        <taxon>Pseudomonadati</taxon>
        <taxon>Pseudomonadota</taxon>
        <taxon>Gammaproteobacteria</taxon>
        <taxon>Lysobacterales</taxon>
        <taxon>Lysobacteraceae</taxon>
        <taxon>Rehaibacterium</taxon>
    </lineage>
</organism>
<feature type="transmembrane region" description="Helical" evidence="6">
    <location>
        <begin position="390"/>
        <end position="409"/>
    </location>
</feature>
<evidence type="ECO:0000256" key="1">
    <source>
        <dbReference type="ARBA" id="ARBA00004651"/>
    </source>
</evidence>
<keyword evidence="2" id="KW-1003">Cell membrane</keyword>
<evidence type="ECO:0000256" key="5">
    <source>
        <dbReference type="ARBA" id="ARBA00023136"/>
    </source>
</evidence>
<feature type="transmembrane region" description="Helical" evidence="6">
    <location>
        <begin position="255"/>
        <end position="278"/>
    </location>
</feature>
<evidence type="ECO:0000256" key="3">
    <source>
        <dbReference type="ARBA" id="ARBA00022692"/>
    </source>
</evidence>
<dbReference type="RefSeq" id="WP_183948542.1">
    <property type="nucleotide sequence ID" value="NZ_JACHHX010000011.1"/>
</dbReference>
<feature type="transmembrane region" description="Helical" evidence="6">
    <location>
        <begin position="20"/>
        <end position="41"/>
    </location>
</feature>
<feature type="transmembrane region" description="Helical" evidence="6">
    <location>
        <begin position="349"/>
        <end position="369"/>
    </location>
</feature>
<gene>
    <name evidence="8" type="ORF">HNQ58_001777</name>
</gene>
<feature type="transmembrane region" description="Helical" evidence="6">
    <location>
        <begin position="705"/>
        <end position="728"/>
    </location>
</feature>
<dbReference type="PANTHER" id="PTHR30287">
    <property type="entry name" value="MEMBRANE COMPONENT OF PREDICTED ABC SUPERFAMILY METABOLITE UPTAKE TRANSPORTER"/>
    <property type="match status" value="1"/>
</dbReference>
<evidence type="ECO:0000259" key="7">
    <source>
        <dbReference type="Pfam" id="PF02687"/>
    </source>
</evidence>
<dbReference type="GO" id="GO:0005886">
    <property type="term" value="C:plasma membrane"/>
    <property type="evidence" value="ECO:0007669"/>
    <property type="project" value="UniProtKB-SubCell"/>
</dbReference>
<accession>A0A7W7Y0J3</accession>
<protein>
    <submittedName>
        <fullName evidence="8">Putative ABC transport system permease protein</fullName>
    </submittedName>
</protein>
<dbReference type="Proteomes" id="UP000519004">
    <property type="component" value="Unassembled WGS sequence"/>
</dbReference>
<keyword evidence="5 6" id="KW-0472">Membrane</keyword>